<protein>
    <recommendedName>
        <fullName evidence="4">Asp23/Gls24 family envelope stress response protein</fullName>
    </recommendedName>
</protein>
<dbReference type="Pfam" id="PF03780">
    <property type="entry name" value="Asp23"/>
    <property type="match status" value="1"/>
</dbReference>
<keyword evidence="3" id="KW-1185">Reference proteome</keyword>
<evidence type="ECO:0000313" key="2">
    <source>
        <dbReference type="EMBL" id="ACV29061.1"/>
    </source>
</evidence>
<reference evidence="2 3" key="1">
    <citation type="journal article" date="2009" name="Stand. Genomic Sci.">
        <title>Complete genome sequence of Anaerococcus prevotii type strain (PC1).</title>
        <authorList>
            <person name="Labutti K."/>
            <person name="Pukall R."/>
            <person name="Steenblock K."/>
            <person name="Glavina Del Rio T."/>
            <person name="Tice H."/>
            <person name="Copeland A."/>
            <person name="Cheng J.F."/>
            <person name="Lucas S."/>
            <person name="Chen F."/>
            <person name="Nolan M."/>
            <person name="Bruce D."/>
            <person name="Goodwin L."/>
            <person name="Pitluck S."/>
            <person name="Ivanova N."/>
            <person name="Mavromatis K."/>
            <person name="Ovchinnikova G."/>
            <person name="Pati A."/>
            <person name="Chen A."/>
            <person name="Palaniappan K."/>
            <person name="Land M."/>
            <person name="Hauser L."/>
            <person name="Chang Y.J."/>
            <person name="Jeffries C.D."/>
            <person name="Chain P."/>
            <person name="Saunders E."/>
            <person name="Brettin T."/>
            <person name="Detter J.C."/>
            <person name="Han C."/>
            <person name="Goker M."/>
            <person name="Bristow J."/>
            <person name="Eisen J.A."/>
            <person name="Markowitz V."/>
            <person name="Hugenholtz P."/>
            <person name="Kyrpides N.C."/>
            <person name="Klenk H.P."/>
            <person name="Lapidus A."/>
        </authorList>
    </citation>
    <scope>NUCLEOTIDE SEQUENCE [LARGE SCALE GENOMIC DNA]</scope>
    <source>
        <strain evidence="3">ATCC 9321 / DSM 20548 / JCM 6508 / NCTC 11806 / PC1</strain>
    </source>
</reference>
<name>C7RHV0_ANAPD</name>
<sequence length="108" mass="12121">MSGSFINGSVKIADEILDQIAVAAASDVYGVYCEDNQDKSFRLHKRNSKSKVKKHGENLHFTLDVNFDRNINVRKTVKKIQENVKNIVENMTGISVTRVDVNVGNLEI</sequence>
<comment type="similarity">
    <text evidence="1">Belongs to the asp23 family.</text>
</comment>
<evidence type="ECO:0000256" key="1">
    <source>
        <dbReference type="ARBA" id="ARBA00005721"/>
    </source>
</evidence>
<evidence type="ECO:0008006" key="4">
    <source>
        <dbReference type="Google" id="ProtNLM"/>
    </source>
</evidence>
<gene>
    <name evidence="2" type="ordered locus">Apre_1033</name>
</gene>
<dbReference type="RefSeq" id="WP_015777964.1">
    <property type="nucleotide sequence ID" value="NC_013171.1"/>
</dbReference>
<dbReference type="EMBL" id="CP001708">
    <property type="protein sequence ID" value="ACV29061.1"/>
    <property type="molecule type" value="Genomic_DNA"/>
</dbReference>
<evidence type="ECO:0000313" key="3">
    <source>
        <dbReference type="Proteomes" id="UP000002294"/>
    </source>
</evidence>
<dbReference type="HOGENOM" id="CLU_113198_4_1_9"/>
<dbReference type="KEGG" id="apr:Apre_1033"/>
<dbReference type="eggNOG" id="COG1302">
    <property type="taxonomic scope" value="Bacteria"/>
</dbReference>
<dbReference type="PANTHER" id="PTHR34297">
    <property type="entry name" value="HYPOTHETICAL CYTOSOLIC PROTEIN-RELATED"/>
    <property type="match status" value="1"/>
</dbReference>
<dbReference type="STRING" id="525919.Apre_1033"/>
<dbReference type="Proteomes" id="UP000002294">
    <property type="component" value="Chromosome"/>
</dbReference>
<organism evidence="2 3">
    <name type="scientific">Anaerococcus prevotii (strain ATCC 9321 / DSM 20548 / JCM 6508 / NCTC 11806 / PC1)</name>
    <name type="common">Peptostreptococcus prevotii</name>
    <name type="synonym">Peptococcus prevotii</name>
    <dbReference type="NCBI Taxonomy" id="525919"/>
    <lineage>
        <taxon>Bacteria</taxon>
        <taxon>Bacillati</taxon>
        <taxon>Bacillota</taxon>
        <taxon>Tissierellia</taxon>
        <taxon>Tissierellales</taxon>
        <taxon>Peptoniphilaceae</taxon>
        <taxon>Anaerococcus</taxon>
    </lineage>
</organism>
<accession>C7RHV0</accession>
<dbReference type="OrthoDB" id="9793465at2"/>
<proteinExistence type="inferred from homology"/>
<dbReference type="InterPro" id="IPR005531">
    <property type="entry name" value="Asp23"/>
</dbReference>
<dbReference type="AlphaFoldDB" id="C7RHV0"/>